<name>A0A392SHI8_9FABA</name>
<dbReference type="Proteomes" id="UP000265520">
    <property type="component" value="Unassembled WGS sequence"/>
</dbReference>
<evidence type="ECO:0000313" key="2">
    <source>
        <dbReference type="Proteomes" id="UP000265520"/>
    </source>
</evidence>
<protein>
    <submittedName>
        <fullName evidence="1">Uncharacterized protein</fullName>
    </submittedName>
</protein>
<dbReference type="AlphaFoldDB" id="A0A392SHI8"/>
<reference evidence="1 2" key="1">
    <citation type="journal article" date="2018" name="Front. Plant Sci.">
        <title>Red Clover (Trifolium pratense) and Zigzag Clover (T. medium) - A Picture of Genomic Similarities and Differences.</title>
        <authorList>
            <person name="Dluhosova J."/>
            <person name="Istvanek J."/>
            <person name="Nedelnik J."/>
            <person name="Repkova J."/>
        </authorList>
    </citation>
    <scope>NUCLEOTIDE SEQUENCE [LARGE SCALE GENOMIC DNA]</scope>
    <source>
        <strain evidence="2">cv. 10/8</strain>
        <tissue evidence="1">Leaf</tissue>
    </source>
</reference>
<comment type="caution">
    <text evidence="1">The sequence shown here is derived from an EMBL/GenBank/DDBJ whole genome shotgun (WGS) entry which is preliminary data.</text>
</comment>
<organism evidence="1 2">
    <name type="scientific">Trifolium medium</name>
    <dbReference type="NCBI Taxonomy" id="97028"/>
    <lineage>
        <taxon>Eukaryota</taxon>
        <taxon>Viridiplantae</taxon>
        <taxon>Streptophyta</taxon>
        <taxon>Embryophyta</taxon>
        <taxon>Tracheophyta</taxon>
        <taxon>Spermatophyta</taxon>
        <taxon>Magnoliopsida</taxon>
        <taxon>eudicotyledons</taxon>
        <taxon>Gunneridae</taxon>
        <taxon>Pentapetalae</taxon>
        <taxon>rosids</taxon>
        <taxon>fabids</taxon>
        <taxon>Fabales</taxon>
        <taxon>Fabaceae</taxon>
        <taxon>Papilionoideae</taxon>
        <taxon>50 kb inversion clade</taxon>
        <taxon>NPAAA clade</taxon>
        <taxon>Hologalegina</taxon>
        <taxon>IRL clade</taxon>
        <taxon>Trifolieae</taxon>
        <taxon>Trifolium</taxon>
    </lineage>
</organism>
<sequence length="44" mass="5107">MVDLCEWESTGNGDGDEEHFRWWEQGVVKYSPLNSHSIDIPRGE</sequence>
<proteinExistence type="predicted"/>
<evidence type="ECO:0000313" key="1">
    <source>
        <dbReference type="EMBL" id="MCI47897.1"/>
    </source>
</evidence>
<dbReference type="EMBL" id="LXQA010378675">
    <property type="protein sequence ID" value="MCI47897.1"/>
    <property type="molecule type" value="Genomic_DNA"/>
</dbReference>
<accession>A0A392SHI8</accession>
<keyword evidence="2" id="KW-1185">Reference proteome</keyword>